<dbReference type="InterPro" id="IPR005119">
    <property type="entry name" value="LysR_subst-bd"/>
</dbReference>
<keyword evidence="3" id="KW-0238">DNA-binding</keyword>
<keyword evidence="7" id="KW-1185">Reference proteome</keyword>
<reference evidence="6 7" key="1">
    <citation type="submission" date="2022-10" db="EMBL/GenBank/DDBJ databases">
        <title>The complete genomes of actinobacterial strains from the NBC collection.</title>
        <authorList>
            <person name="Joergensen T.S."/>
            <person name="Alvarez Arevalo M."/>
            <person name="Sterndorff E.B."/>
            <person name="Faurdal D."/>
            <person name="Vuksanovic O."/>
            <person name="Mourched A.-S."/>
            <person name="Charusanti P."/>
            <person name="Shaw S."/>
            <person name="Blin K."/>
            <person name="Weber T."/>
        </authorList>
    </citation>
    <scope>NUCLEOTIDE SEQUENCE [LARGE SCALE GENOMIC DNA]</scope>
    <source>
        <strain evidence="6 7">NBC 01752</strain>
    </source>
</reference>
<dbReference type="SUPFAM" id="SSF53850">
    <property type="entry name" value="Periplasmic binding protein-like II"/>
    <property type="match status" value="1"/>
</dbReference>
<dbReference type="InterPro" id="IPR036388">
    <property type="entry name" value="WH-like_DNA-bd_sf"/>
</dbReference>
<keyword evidence="2" id="KW-0805">Transcription regulation</keyword>
<dbReference type="EMBL" id="CP109135">
    <property type="protein sequence ID" value="WSD20103.1"/>
    <property type="molecule type" value="Genomic_DNA"/>
</dbReference>
<dbReference type="Gene3D" id="1.10.10.10">
    <property type="entry name" value="Winged helix-like DNA-binding domain superfamily/Winged helix DNA-binding domain"/>
    <property type="match status" value="1"/>
</dbReference>
<evidence type="ECO:0000256" key="2">
    <source>
        <dbReference type="ARBA" id="ARBA00023015"/>
    </source>
</evidence>
<dbReference type="PROSITE" id="PS50931">
    <property type="entry name" value="HTH_LYSR"/>
    <property type="match status" value="1"/>
</dbReference>
<feature type="domain" description="HTH lysR-type" evidence="5">
    <location>
        <begin position="7"/>
        <end position="64"/>
    </location>
</feature>
<evidence type="ECO:0000256" key="4">
    <source>
        <dbReference type="ARBA" id="ARBA00023163"/>
    </source>
</evidence>
<dbReference type="Pfam" id="PF03466">
    <property type="entry name" value="LysR_substrate"/>
    <property type="match status" value="1"/>
</dbReference>
<gene>
    <name evidence="6" type="ORF">OHB35_46535</name>
</gene>
<dbReference type="Pfam" id="PF00126">
    <property type="entry name" value="HTH_1"/>
    <property type="match status" value="1"/>
</dbReference>
<dbReference type="Gene3D" id="3.40.190.10">
    <property type="entry name" value="Periplasmic binding protein-like II"/>
    <property type="match status" value="2"/>
</dbReference>
<dbReference type="CDD" id="cd08414">
    <property type="entry name" value="PBP2_LTTR_aromatics_like"/>
    <property type="match status" value="1"/>
</dbReference>
<comment type="similarity">
    <text evidence="1">Belongs to the LysR transcriptional regulatory family.</text>
</comment>
<protein>
    <submittedName>
        <fullName evidence="6">LysR substrate-binding domain-containing protein</fullName>
    </submittedName>
</protein>
<dbReference type="SUPFAM" id="SSF46785">
    <property type="entry name" value="Winged helix' DNA-binding domain"/>
    <property type="match status" value="1"/>
</dbReference>
<dbReference type="PRINTS" id="PR00039">
    <property type="entry name" value="HTHLYSR"/>
</dbReference>
<organism evidence="6 7">
    <name type="scientific">Streptomyces phaeochromogenes</name>
    <dbReference type="NCBI Taxonomy" id="1923"/>
    <lineage>
        <taxon>Bacteria</taxon>
        <taxon>Bacillati</taxon>
        <taxon>Actinomycetota</taxon>
        <taxon>Actinomycetes</taxon>
        <taxon>Kitasatosporales</taxon>
        <taxon>Streptomycetaceae</taxon>
        <taxon>Streptomyces</taxon>
        <taxon>Streptomyces phaeochromogenes group</taxon>
    </lineage>
</organism>
<dbReference type="PANTHER" id="PTHR30346:SF0">
    <property type="entry name" value="HCA OPERON TRANSCRIPTIONAL ACTIVATOR HCAR"/>
    <property type="match status" value="1"/>
</dbReference>
<dbReference type="InterPro" id="IPR036390">
    <property type="entry name" value="WH_DNA-bd_sf"/>
</dbReference>
<name>A0ABZ1HR78_STRPH</name>
<proteinExistence type="inferred from homology"/>
<evidence type="ECO:0000259" key="5">
    <source>
        <dbReference type="PROSITE" id="PS50931"/>
    </source>
</evidence>
<dbReference type="PANTHER" id="PTHR30346">
    <property type="entry name" value="TRANSCRIPTIONAL DUAL REGULATOR HCAR-RELATED"/>
    <property type="match status" value="1"/>
</dbReference>
<dbReference type="RefSeq" id="WP_326761946.1">
    <property type="nucleotide sequence ID" value="NZ_CP109135.1"/>
</dbReference>
<dbReference type="Proteomes" id="UP001340816">
    <property type="component" value="Chromosome"/>
</dbReference>
<evidence type="ECO:0000256" key="1">
    <source>
        <dbReference type="ARBA" id="ARBA00009437"/>
    </source>
</evidence>
<evidence type="ECO:0000313" key="6">
    <source>
        <dbReference type="EMBL" id="WSD20103.1"/>
    </source>
</evidence>
<sequence>MGDVVDVDLRKLRYFVVVAEELHFGRAAERLHITQPVLSRQIRALEQELRAQLFARNKQTTELTAAGRQLLEDARPLLAAAQALHRRVQQAEHGSSAFTVGFMPGITVTGAVRAFSARHPELSVQVVRTSWDNQVQGVHEGLLDVSFVRLPVDHRGLKLRPLFREPRVAVLPAGHRLAGKESVVIADLAAERLLQDPDAVPEWRDLPERTGGEEAGPRPSFATVEEKLEHVATSGGVLVLPLSTAVYYTHTDVAHVPIDDIGPNEVCLAWSADRRSPLLPEFADIAAAQH</sequence>
<dbReference type="InterPro" id="IPR000847">
    <property type="entry name" value="LysR_HTH_N"/>
</dbReference>
<evidence type="ECO:0000256" key="3">
    <source>
        <dbReference type="ARBA" id="ARBA00023125"/>
    </source>
</evidence>
<accession>A0ABZ1HR78</accession>
<evidence type="ECO:0000313" key="7">
    <source>
        <dbReference type="Proteomes" id="UP001340816"/>
    </source>
</evidence>
<keyword evidence="4" id="KW-0804">Transcription</keyword>